<dbReference type="GO" id="GO:0009425">
    <property type="term" value="C:bacterial-type flagellum basal body"/>
    <property type="evidence" value="ECO:0007669"/>
    <property type="project" value="UniProtKB-SubCell"/>
</dbReference>
<protein>
    <recommendedName>
        <fullName evidence="4">Flagellar hook-basal body complex protein FliE</fullName>
    </recommendedName>
</protein>
<dbReference type="OrthoDB" id="9812413at2"/>
<feature type="region of interest" description="Disordered" evidence="5">
    <location>
        <begin position="1"/>
        <end position="36"/>
    </location>
</feature>
<evidence type="ECO:0000256" key="5">
    <source>
        <dbReference type="SAM" id="MobiDB-lite"/>
    </source>
</evidence>
<evidence type="ECO:0000256" key="4">
    <source>
        <dbReference type="HAMAP-Rule" id="MF_00724"/>
    </source>
</evidence>
<dbReference type="GO" id="GO:0071973">
    <property type="term" value="P:bacterial-type flagellum-dependent cell motility"/>
    <property type="evidence" value="ECO:0007669"/>
    <property type="project" value="InterPro"/>
</dbReference>
<dbReference type="PANTHER" id="PTHR34653:SF1">
    <property type="entry name" value="FLAGELLAR HOOK-BASAL BODY COMPLEX PROTEIN FLIE"/>
    <property type="match status" value="1"/>
</dbReference>
<keyword evidence="3 4" id="KW-0975">Bacterial flagellum</keyword>
<name>A0A109BF37_HYPSL</name>
<dbReference type="RefSeq" id="WP_068462074.1">
    <property type="nucleotide sequence ID" value="NZ_JAEFBX010000001.1"/>
</dbReference>
<evidence type="ECO:0000256" key="3">
    <source>
        <dbReference type="ARBA" id="ARBA00023143"/>
    </source>
</evidence>
<dbReference type="Proteomes" id="UP000059074">
    <property type="component" value="Unassembled WGS sequence"/>
</dbReference>
<keyword evidence="6" id="KW-0282">Flagellum</keyword>
<evidence type="ECO:0000256" key="2">
    <source>
        <dbReference type="ARBA" id="ARBA00009272"/>
    </source>
</evidence>
<comment type="subcellular location">
    <subcellularLocation>
        <location evidence="1 4">Bacterial flagellum basal body</location>
    </subcellularLocation>
</comment>
<evidence type="ECO:0000313" key="6">
    <source>
        <dbReference type="EMBL" id="KWT67449.1"/>
    </source>
</evidence>
<keyword evidence="7" id="KW-1185">Reference proteome</keyword>
<dbReference type="PATRIC" id="fig|121290.4.peg.3411"/>
<keyword evidence="6" id="KW-0969">Cilium</keyword>
<evidence type="ECO:0000256" key="1">
    <source>
        <dbReference type="ARBA" id="ARBA00004117"/>
    </source>
</evidence>
<evidence type="ECO:0000313" key="7">
    <source>
        <dbReference type="Proteomes" id="UP000059074"/>
    </source>
</evidence>
<comment type="similarity">
    <text evidence="2 4">Belongs to the FliE family.</text>
</comment>
<dbReference type="PANTHER" id="PTHR34653">
    <property type="match status" value="1"/>
</dbReference>
<reference evidence="6 7" key="1">
    <citation type="submission" date="2015-10" db="EMBL/GenBank/DDBJ databases">
        <title>Transcriptomic analysis of a linuron degrading triple-species bacterial consortium.</title>
        <authorList>
            <person name="Albers P."/>
        </authorList>
    </citation>
    <scope>NUCLEOTIDE SEQUENCE [LARGE SCALE GENOMIC DNA]</scope>
    <source>
        <strain evidence="6 7">WDL6</strain>
    </source>
</reference>
<gene>
    <name evidence="4" type="primary">fliE</name>
    <name evidence="6" type="ORF">APY04_2014</name>
</gene>
<dbReference type="AlphaFoldDB" id="A0A109BF37"/>
<feature type="compositionally biased region" description="Polar residues" evidence="5">
    <location>
        <begin position="10"/>
        <end position="36"/>
    </location>
</feature>
<keyword evidence="6" id="KW-0966">Cell projection</keyword>
<dbReference type="Pfam" id="PF02049">
    <property type="entry name" value="FliE"/>
    <property type="match status" value="1"/>
</dbReference>
<dbReference type="STRING" id="121290.APY04_2014"/>
<dbReference type="EMBL" id="LMTR01000065">
    <property type="protein sequence ID" value="KWT67449.1"/>
    <property type="molecule type" value="Genomic_DNA"/>
</dbReference>
<sequence length="105" mass="11030">MLDQMITGVSGVSQSAPVQSSTSIRKSDATQEASSDFGSMLTRMASDAMETLKTAEAVSISGVQDKASVQKVVESVMAAEQQLQAAVAVRDKVVAAYLEVSRMTI</sequence>
<proteinExistence type="inferred from homology"/>
<comment type="caution">
    <text evidence="6">The sequence shown here is derived from an EMBL/GenBank/DDBJ whole genome shotgun (WGS) entry which is preliminary data.</text>
</comment>
<dbReference type="GO" id="GO:0003774">
    <property type="term" value="F:cytoskeletal motor activity"/>
    <property type="evidence" value="ECO:0007669"/>
    <property type="project" value="InterPro"/>
</dbReference>
<dbReference type="GO" id="GO:0005198">
    <property type="term" value="F:structural molecule activity"/>
    <property type="evidence" value="ECO:0007669"/>
    <property type="project" value="InterPro"/>
</dbReference>
<dbReference type="InterPro" id="IPR001624">
    <property type="entry name" value="FliE"/>
</dbReference>
<organism evidence="6 7">
    <name type="scientific">Hyphomicrobium sulfonivorans</name>
    <dbReference type="NCBI Taxonomy" id="121290"/>
    <lineage>
        <taxon>Bacteria</taxon>
        <taxon>Pseudomonadati</taxon>
        <taxon>Pseudomonadota</taxon>
        <taxon>Alphaproteobacteria</taxon>
        <taxon>Hyphomicrobiales</taxon>
        <taxon>Hyphomicrobiaceae</taxon>
        <taxon>Hyphomicrobium</taxon>
    </lineage>
</organism>
<dbReference type="HAMAP" id="MF_00724">
    <property type="entry name" value="FliE"/>
    <property type="match status" value="1"/>
</dbReference>
<accession>A0A109BF37</accession>